<dbReference type="Proteomes" id="UP000466619">
    <property type="component" value="Unassembled WGS sequence"/>
</dbReference>
<protein>
    <submittedName>
        <fullName evidence="1">Uncharacterized protein</fullName>
    </submittedName>
</protein>
<keyword evidence="2" id="KW-1185">Reference proteome</keyword>
<name>A0ABX0AQH7_9GAMM</name>
<accession>A0ABX0AQH7</accession>
<dbReference type="EMBL" id="WSFC01000058">
    <property type="protein sequence ID" value="NDL05320.1"/>
    <property type="molecule type" value="Genomic_DNA"/>
</dbReference>
<gene>
    <name evidence="1" type="ORF">GPY48_19650</name>
</gene>
<comment type="caution">
    <text evidence="1">The sequence shown here is derived from an EMBL/GenBank/DDBJ whole genome shotgun (WGS) entry which is preliminary data.</text>
</comment>
<organism evidence="1 2">
    <name type="scientific">Photorhabdus bodei</name>
    <dbReference type="NCBI Taxonomy" id="2029681"/>
    <lineage>
        <taxon>Bacteria</taxon>
        <taxon>Pseudomonadati</taxon>
        <taxon>Pseudomonadota</taxon>
        <taxon>Gammaproteobacteria</taxon>
        <taxon>Enterobacterales</taxon>
        <taxon>Morganellaceae</taxon>
        <taxon>Photorhabdus</taxon>
    </lineage>
</organism>
<sequence>MQAKIDAALLPEWKNTREFEAQILVPRGTTLHVGQVAPQTTKSGAVLKGEATQILLPRDWDQSWINNIRSIPSK</sequence>
<evidence type="ECO:0000313" key="1">
    <source>
        <dbReference type="EMBL" id="NDL05320.1"/>
    </source>
</evidence>
<proteinExistence type="predicted"/>
<evidence type="ECO:0000313" key="2">
    <source>
        <dbReference type="Proteomes" id="UP000466619"/>
    </source>
</evidence>
<reference evidence="1 2" key="1">
    <citation type="submission" date="2019-12" db="EMBL/GenBank/DDBJ databases">
        <title>Engineering Photorhabdus to improve their lethality against agricultural pests.</title>
        <authorList>
            <person name="Machado R.A.R."/>
        </authorList>
    </citation>
    <scope>NUCLEOTIDE SEQUENCE [LARGE SCALE GENOMIC DNA]</scope>
    <source>
        <strain evidence="1 2">M-CN4</strain>
    </source>
</reference>